<sequence length="34" mass="3788">MGLATYFSLFLAISWDFGPGKSVLMEMNLVIYTA</sequence>
<gene>
    <name evidence="1" type="ORF">S12H4_15310</name>
</gene>
<evidence type="ECO:0000313" key="1">
    <source>
        <dbReference type="EMBL" id="GAI86821.1"/>
    </source>
</evidence>
<reference evidence="1" key="1">
    <citation type="journal article" date="2014" name="Front. Microbiol.">
        <title>High frequency of phylogenetically diverse reductive dehalogenase-homologous genes in deep subseafloor sedimentary metagenomes.</title>
        <authorList>
            <person name="Kawai M."/>
            <person name="Futagami T."/>
            <person name="Toyoda A."/>
            <person name="Takaki Y."/>
            <person name="Nishi S."/>
            <person name="Hori S."/>
            <person name="Arai W."/>
            <person name="Tsubouchi T."/>
            <person name="Morono Y."/>
            <person name="Uchiyama I."/>
            <person name="Ito T."/>
            <person name="Fujiyama A."/>
            <person name="Inagaki F."/>
            <person name="Takami H."/>
        </authorList>
    </citation>
    <scope>NUCLEOTIDE SEQUENCE</scope>
    <source>
        <strain evidence="1">Expedition CK06-06</strain>
    </source>
</reference>
<protein>
    <submittedName>
        <fullName evidence="1">Uncharacterized protein</fullName>
    </submittedName>
</protein>
<feature type="non-terminal residue" evidence="1">
    <location>
        <position position="34"/>
    </location>
</feature>
<dbReference type="AlphaFoldDB" id="X1T5Z8"/>
<dbReference type="EMBL" id="BARW01007340">
    <property type="protein sequence ID" value="GAI86821.1"/>
    <property type="molecule type" value="Genomic_DNA"/>
</dbReference>
<proteinExistence type="predicted"/>
<organism evidence="1">
    <name type="scientific">marine sediment metagenome</name>
    <dbReference type="NCBI Taxonomy" id="412755"/>
    <lineage>
        <taxon>unclassified sequences</taxon>
        <taxon>metagenomes</taxon>
        <taxon>ecological metagenomes</taxon>
    </lineage>
</organism>
<comment type="caution">
    <text evidence="1">The sequence shown here is derived from an EMBL/GenBank/DDBJ whole genome shotgun (WGS) entry which is preliminary data.</text>
</comment>
<name>X1T5Z8_9ZZZZ</name>
<accession>X1T5Z8</accession>